<dbReference type="SMART" id="SM00225">
    <property type="entry name" value="BTB"/>
    <property type="match status" value="1"/>
</dbReference>
<evidence type="ECO:0000256" key="3">
    <source>
        <dbReference type="ARBA" id="ARBA00022902"/>
    </source>
</evidence>
<dbReference type="PANTHER" id="PTHR23110:SF111">
    <property type="entry name" value="LONGITUDINALS LACKING PROTEIN, ISOFORMS F_I_K_T"/>
    <property type="match status" value="1"/>
</dbReference>
<dbReference type="PANTHER" id="PTHR23110">
    <property type="entry name" value="BTB DOMAIN TRANSCRIPTION FACTOR"/>
    <property type="match status" value="1"/>
</dbReference>
<organism evidence="7">
    <name type="scientific">Cyprideis torosa</name>
    <dbReference type="NCBI Taxonomy" id="163714"/>
    <lineage>
        <taxon>Eukaryota</taxon>
        <taxon>Metazoa</taxon>
        <taxon>Ecdysozoa</taxon>
        <taxon>Arthropoda</taxon>
        <taxon>Crustacea</taxon>
        <taxon>Oligostraca</taxon>
        <taxon>Ostracoda</taxon>
        <taxon>Podocopa</taxon>
        <taxon>Podocopida</taxon>
        <taxon>Cytherocopina</taxon>
        <taxon>Cytheroidea</taxon>
        <taxon>Cytherideidae</taxon>
        <taxon>Cyprideis</taxon>
    </lineage>
</organism>
<feature type="compositionally biased region" description="Basic and acidic residues" evidence="6">
    <location>
        <begin position="308"/>
        <end position="321"/>
    </location>
</feature>
<dbReference type="GO" id="GO:0005634">
    <property type="term" value="C:nucleus"/>
    <property type="evidence" value="ECO:0007669"/>
    <property type="project" value="TreeGrafter"/>
</dbReference>
<dbReference type="GO" id="GO:0045467">
    <property type="term" value="P:R7 cell development"/>
    <property type="evidence" value="ECO:0007669"/>
    <property type="project" value="UniProtKB-ARBA"/>
</dbReference>
<keyword evidence="3" id="KW-0524">Neurogenesis</keyword>
<evidence type="ECO:0000256" key="6">
    <source>
        <dbReference type="SAM" id="MobiDB-lite"/>
    </source>
</evidence>
<feature type="compositionally biased region" description="Basic residues" evidence="6">
    <location>
        <begin position="253"/>
        <end position="267"/>
    </location>
</feature>
<dbReference type="GO" id="GO:0008406">
    <property type="term" value="P:gonad development"/>
    <property type="evidence" value="ECO:0007669"/>
    <property type="project" value="UniProtKB-ARBA"/>
</dbReference>
<dbReference type="PROSITE" id="PS50097">
    <property type="entry name" value="BTB"/>
    <property type="match status" value="1"/>
</dbReference>
<dbReference type="InterPro" id="IPR036236">
    <property type="entry name" value="Znf_C2H2_sf"/>
</dbReference>
<dbReference type="AlphaFoldDB" id="A0A7R8ZHB6"/>
<feature type="region of interest" description="Disordered" evidence="6">
    <location>
        <begin position="250"/>
        <end position="358"/>
    </location>
</feature>
<dbReference type="GO" id="GO:0007464">
    <property type="term" value="P:R3/R4 cell fate commitment"/>
    <property type="evidence" value="ECO:0007669"/>
    <property type="project" value="UniProtKB-ARBA"/>
</dbReference>
<proteinExistence type="predicted"/>
<evidence type="ECO:0000256" key="5">
    <source>
        <dbReference type="ARBA" id="ARBA00037382"/>
    </source>
</evidence>
<dbReference type="PROSITE" id="PS50157">
    <property type="entry name" value="ZINC_FINGER_C2H2_2"/>
    <property type="match status" value="2"/>
</dbReference>
<accession>A0A7R8ZHB6</accession>
<name>A0A7R8ZHB6_9CRUS</name>
<dbReference type="SUPFAM" id="SSF54695">
    <property type="entry name" value="POZ domain"/>
    <property type="match status" value="1"/>
</dbReference>
<dbReference type="EMBL" id="OB660341">
    <property type="protein sequence ID" value="CAD7224279.1"/>
    <property type="molecule type" value="Genomic_DNA"/>
</dbReference>
<dbReference type="OrthoDB" id="10261408at2759"/>
<dbReference type="CDD" id="cd18315">
    <property type="entry name" value="BTB_POZ_BAB-like"/>
    <property type="match status" value="1"/>
</dbReference>
<dbReference type="GO" id="GO:0006357">
    <property type="term" value="P:regulation of transcription by RNA polymerase II"/>
    <property type="evidence" value="ECO:0007669"/>
    <property type="project" value="TreeGrafter"/>
</dbReference>
<dbReference type="Pfam" id="PF00651">
    <property type="entry name" value="BTB"/>
    <property type="match status" value="1"/>
</dbReference>
<evidence type="ECO:0000313" key="7">
    <source>
        <dbReference type="EMBL" id="CAD7224279.1"/>
    </source>
</evidence>
<dbReference type="GO" id="GO:0035167">
    <property type="term" value="P:larval lymph gland hemopoiesis"/>
    <property type="evidence" value="ECO:0007669"/>
    <property type="project" value="UniProtKB-ARBA"/>
</dbReference>
<comment type="function">
    <text evidence="5">Putative transcription factor required for axon growth and guidance in the central and peripheral nervous systems. Repels CNS axons away from the midline by promoting the expression of the midline repellent sli and its receptor robo.</text>
</comment>
<keyword evidence="1" id="KW-0217">Developmental protein</keyword>
<dbReference type="InterPro" id="IPR013087">
    <property type="entry name" value="Znf_C2H2_type"/>
</dbReference>
<dbReference type="Gene3D" id="3.30.160.60">
    <property type="entry name" value="Classic Zinc Finger"/>
    <property type="match status" value="1"/>
</dbReference>
<dbReference type="SMART" id="SM00355">
    <property type="entry name" value="ZnF_C2H2"/>
    <property type="match status" value="2"/>
</dbReference>
<dbReference type="GO" id="GO:0016199">
    <property type="term" value="P:axon midline choice point recognition"/>
    <property type="evidence" value="ECO:0007669"/>
    <property type="project" value="UniProtKB-ARBA"/>
</dbReference>
<feature type="compositionally biased region" description="Low complexity" evidence="6">
    <location>
        <begin position="282"/>
        <end position="292"/>
    </location>
</feature>
<evidence type="ECO:0000256" key="1">
    <source>
        <dbReference type="ARBA" id="ARBA00022473"/>
    </source>
</evidence>
<gene>
    <name evidence="7" type="ORF">CTOB1V02_LOCUS2247</name>
</gene>
<dbReference type="InterPro" id="IPR051095">
    <property type="entry name" value="Dros_DevTransReg"/>
</dbReference>
<dbReference type="GO" id="GO:0048813">
    <property type="term" value="P:dendrite morphogenesis"/>
    <property type="evidence" value="ECO:0007669"/>
    <property type="project" value="UniProtKB-ARBA"/>
</dbReference>
<feature type="compositionally biased region" description="Polar residues" evidence="6">
    <location>
        <begin position="322"/>
        <end position="340"/>
    </location>
</feature>
<dbReference type="SUPFAM" id="SSF57667">
    <property type="entry name" value="beta-beta-alpha zinc fingers"/>
    <property type="match status" value="1"/>
</dbReference>
<evidence type="ECO:0000256" key="2">
    <source>
        <dbReference type="ARBA" id="ARBA00022782"/>
    </source>
</evidence>
<dbReference type="InterPro" id="IPR011333">
    <property type="entry name" value="SKP1/BTB/POZ_sf"/>
</dbReference>
<protein>
    <submittedName>
        <fullName evidence="7">Uncharacterized protein</fullName>
    </submittedName>
</protein>
<evidence type="ECO:0000256" key="4">
    <source>
        <dbReference type="ARBA" id="ARBA00023242"/>
    </source>
</evidence>
<keyword evidence="4" id="KW-0539">Nucleus</keyword>
<dbReference type="GO" id="GO:0045476">
    <property type="term" value="P:nurse cell apoptotic process"/>
    <property type="evidence" value="ECO:0007669"/>
    <property type="project" value="UniProtKB-ARBA"/>
</dbReference>
<dbReference type="Gene3D" id="3.30.710.10">
    <property type="entry name" value="Potassium Channel Kv1.1, Chain A"/>
    <property type="match status" value="1"/>
</dbReference>
<keyword evidence="2" id="KW-0221">Differentiation</keyword>
<dbReference type="PROSITE" id="PS00028">
    <property type="entry name" value="ZINC_FINGER_C2H2_1"/>
    <property type="match status" value="1"/>
</dbReference>
<dbReference type="InterPro" id="IPR000210">
    <property type="entry name" value="BTB/POZ_dom"/>
</dbReference>
<dbReference type="Pfam" id="PF00096">
    <property type="entry name" value="zf-C2H2"/>
    <property type="match status" value="1"/>
</dbReference>
<dbReference type="GO" id="GO:0007526">
    <property type="term" value="P:larval somatic muscle development"/>
    <property type="evidence" value="ECO:0007669"/>
    <property type="project" value="UniProtKB-ARBA"/>
</dbReference>
<reference evidence="7" key="1">
    <citation type="submission" date="2020-11" db="EMBL/GenBank/DDBJ databases">
        <authorList>
            <person name="Tran Van P."/>
        </authorList>
    </citation>
    <scope>NUCLEOTIDE SEQUENCE</scope>
</reference>
<sequence>MRPTPATPVPPTSEYTLRWNTHHETLSNLLLQLLDESLLTDVTLSAEGQFLNAHKVVLAACSSYFRELFHHHSGSPPGIGTHIAVVLKDVSFADVKSLVHFMYHGQVDVEMSRLPSFLSSAEALQVKVLADQHREFLKSGLKTTCQHPSVVIPAPSVVKGSSDIPSAVLPALKPISTLNTLQHITMNPYSSLPNIHSRPANIFTPVATASPQTLGIHILQNSAPSMTSHSTSVDCTSDLSSTPLKTVVAKSGILRKRNNNSLKHPKKNPTMLLMKVPPIKSPSPQSSTVSSSKDFQPLPSPEDIQQPEDLRTDSRKSRHSSESFTTTDSNMSPREISSSFKDAGTGVFKTEEDEEPEINVEDLDSSMEQDVGQSIKRDPAMEDTTNSCESQSDVAEDVRFMEGSFQASVATAAEFEGALGGGGKMKKLPCRKCGKLYSHYRSLVRHERFECGVGPQFTCQLCGKRYRRSNLLKQHLMKDHQQTLQVAASDATNTCSNSSKEADVPGDPIDTNGIQRLVAEAV</sequence>